<dbReference type="EMBL" id="RJKL01000001">
    <property type="protein sequence ID" value="ROP29843.1"/>
    <property type="molecule type" value="Genomic_DNA"/>
</dbReference>
<name>A0A3N1GHS3_9ACTN</name>
<reference evidence="3 4" key="1">
    <citation type="submission" date="2018-11" db="EMBL/GenBank/DDBJ databases">
        <title>Sequencing the genomes of 1000 actinobacteria strains.</title>
        <authorList>
            <person name="Klenk H.-P."/>
        </authorList>
    </citation>
    <scope>NUCLEOTIDE SEQUENCE [LARGE SCALE GENOMIC DNA]</scope>
    <source>
        <strain evidence="3 4">DSM 43634</strain>
    </source>
</reference>
<evidence type="ECO:0000256" key="2">
    <source>
        <dbReference type="SAM" id="SignalP"/>
    </source>
</evidence>
<evidence type="ECO:0000313" key="3">
    <source>
        <dbReference type="EMBL" id="ROP29843.1"/>
    </source>
</evidence>
<sequence length="200" mass="20826">MIKSASAGHLRRRRTFFVGLFACALLAACGQPTDSTTSPPSGSTDAGSHGMRPPHGRTKASDGKVSQGTMPKTPYRGTMPDDDRGTMPERDQNDTTKPTTDGTEPGRHIDEPSEESRSDTGEGREGSTDSGGKVDHGDGSNDGSGTMQQDTGTQMMNRDGATVRDTECRTMPGGPADGMQHAGNGTMPGEPADGMQHAGC</sequence>
<feature type="signal peptide" evidence="2">
    <location>
        <begin position="1"/>
        <end position="27"/>
    </location>
</feature>
<feature type="compositionally biased region" description="Polar residues" evidence="1">
    <location>
        <begin position="141"/>
        <end position="156"/>
    </location>
</feature>
<proteinExistence type="predicted"/>
<feature type="compositionally biased region" description="Basic and acidic residues" evidence="1">
    <location>
        <begin position="79"/>
        <end position="94"/>
    </location>
</feature>
<organism evidence="3 4">
    <name type="scientific">Couchioplanes caeruleus</name>
    <dbReference type="NCBI Taxonomy" id="56438"/>
    <lineage>
        <taxon>Bacteria</taxon>
        <taxon>Bacillati</taxon>
        <taxon>Actinomycetota</taxon>
        <taxon>Actinomycetes</taxon>
        <taxon>Micromonosporales</taxon>
        <taxon>Micromonosporaceae</taxon>
        <taxon>Couchioplanes</taxon>
    </lineage>
</organism>
<dbReference type="PROSITE" id="PS51257">
    <property type="entry name" value="PROKAR_LIPOPROTEIN"/>
    <property type="match status" value="1"/>
</dbReference>
<evidence type="ECO:0008006" key="5">
    <source>
        <dbReference type="Google" id="ProtNLM"/>
    </source>
</evidence>
<accession>A0A3N1GHS3</accession>
<feature type="chain" id="PRO_5038731541" description="Lipoprotein" evidence="2">
    <location>
        <begin position="28"/>
        <end position="200"/>
    </location>
</feature>
<dbReference type="AlphaFoldDB" id="A0A3N1GHS3"/>
<evidence type="ECO:0000256" key="1">
    <source>
        <dbReference type="SAM" id="MobiDB-lite"/>
    </source>
</evidence>
<gene>
    <name evidence="3" type="ORF">EDD30_2664</name>
</gene>
<feature type="region of interest" description="Disordered" evidence="1">
    <location>
        <begin position="31"/>
        <end position="200"/>
    </location>
</feature>
<comment type="caution">
    <text evidence="3">The sequence shown here is derived from an EMBL/GenBank/DDBJ whole genome shotgun (WGS) entry which is preliminary data.</text>
</comment>
<feature type="compositionally biased region" description="Low complexity" evidence="1">
    <location>
        <begin position="31"/>
        <end position="48"/>
    </location>
</feature>
<protein>
    <recommendedName>
        <fullName evidence="5">Lipoprotein</fullName>
    </recommendedName>
</protein>
<keyword evidence="2" id="KW-0732">Signal</keyword>
<feature type="compositionally biased region" description="Basic and acidic residues" evidence="1">
    <location>
        <begin position="104"/>
        <end position="139"/>
    </location>
</feature>
<evidence type="ECO:0000313" key="4">
    <source>
        <dbReference type="Proteomes" id="UP000271683"/>
    </source>
</evidence>
<dbReference type="Proteomes" id="UP000271683">
    <property type="component" value="Unassembled WGS sequence"/>
</dbReference>